<dbReference type="CDD" id="cd05374">
    <property type="entry name" value="17beta-HSD-like_SDR_c"/>
    <property type="match status" value="2"/>
</dbReference>
<keyword evidence="2" id="KW-0560">Oxidoreductase</keyword>
<keyword evidence="5" id="KW-1185">Reference proteome</keyword>
<dbReference type="PROSITE" id="PS00061">
    <property type="entry name" value="ADH_SHORT"/>
    <property type="match status" value="2"/>
</dbReference>
<dbReference type="SUPFAM" id="SSF51735">
    <property type="entry name" value="NAD(P)-binding Rossmann-fold domains"/>
    <property type="match status" value="2"/>
</dbReference>
<protein>
    <submittedName>
        <fullName evidence="4">NADPH-dependent 1-acyldihydroxyacetone phosphate reductase</fullName>
    </submittedName>
</protein>
<name>A0A2J8AK52_9CHLO</name>
<evidence type="ECO:0000256" key="1">
    <source>
        <dbReference type="ARBA" id="ARBA00006484"/>
    </source>
</evidence>
<evidence type="ECO:0000256" key="3">
    <source>
        <dbReference type="SAM" id="Phobius"/>
    </source>
</evidence>
<dbReference type="Gene3D" id="3.40.50.720">
    <property type="entry name" value="NAD(P)-binding Rossmann-like Domain"/>
    <property type="match status" value="2"/>
</dbReference>
<dbReference type="InterPro" id="IPR036291">
    <property type="entry name" value="NAD(P)-bd_dom_sf"/>
</dbReference>
<evidence type="ECO:0000313" key="5">
    <source>
        <dbReference type="Proteomes" id="UP000236333"/>
    </source>
</evidence>
<dbReference type="InterPro" id="IPR020904">
    <property type="entry name" value="Sc_DH/Rdtase_CS"/>
</dbReference>
<dbReference type="OrthoDB" id="2102561at2759"/>
<keyword evidence="3" id="KW-0812">Transmembrane</keyword>
<dbReference type="PRINTS" id="PR00081">
    <property type="entry name" value="GDHRDH"/>
</dbReference>
<keyword evidence="3" id="KW-0472">Membrane</keyword>
<comment type="caution">
    <text evidence="4">The sequence shown here is derived from an EMBL/GenBank/DDBJ whole genome shotgun (WGS) entry which is preliminary data.</text>
</comment>
<dbReference type="EMBL" id="PGGS01000002">
    <property type="protein sequence ID" value="PNH12891.1"/>
    <property type="molecule type" value="Genomic_DNA"/>
</dbReference>
<dbReference type="PANTHER" id="PTHR44169:SF6">
    <property type="entry name" value="NADPH-DEPENDENT 1-ACYLDIHYDROXYACETONE PHOSPHATE REDUCTASE"/>
    <property type="match status" value="1"/>
</dbReference>
<dbReference type="PRINTS" id="PR00080">
    <property type="entry name" value="SDRFAMILY"/>
</dbReference>
<feature type="transmembrane region" description="Helical" evidence="3">
    <location>
        <begin position="615"/>
        <end position="633"/>
    </location>
</feature>
<proteinExistence type="inferred from homology"/>
<reference evidence="4 5" key="1">
    <citation type="journal article" date="2017" name="Mol. Biol. Evol.">
        <title>The 4-celled Tetrabaena socialis nuclear genome reveals the essential components for genetic control of cell number at the origin of multicellularity in the volvocine lineage.</title>
        <authorList>
            <person name="Featherston J."/>
            <person name="Arakaki Y."/>
            <person name="Hanschen E.R."/>
            <person name="Ferris P.J."/>
            <person name="Michod R.E."/>
            <person name="Olson B.J.S.C."/>
            <person name="Nozaki H."/>
            <person name="Durand P.M."/>
        </authorList>
    </citation>
    <scope>NUCLEOTIDE SEQUENCE [LARGE SCALE GENOMIC DNA]</scope>
    <source>
        <strain evidence="4 5">NIES-571</strain>
    </source>
</reference>
<dbReference type="FunFam" id="3.40.50.720:FF:000261">
    <property type="entry name" value="NADPH-dependent 1-acyldihydroxyacetone phosphate reductase"/>
    <property type="match status" value="1"/>
</dbReference>
<dbReference type="GO" id="GO:0016491">
    <property type="term" value="F:oxidoreductase activity"/>
    <property type="evidence" value="ECO:0007669"/>
    <property type="project" value="UniProtKB-KW"/>
</dbReference>
<evidence type="ECO:0000256" key="2">
    <source>
        <dbReference type="ARBA" id="ARBA00023002"/>
    </source>
</evidence>
<sequence length="662" mass="70740">MASTPSCGPVVLVTGCSDGGIGSALCEAFHDAGCTVYATARRPESMARLQGAGIRKLQLDVASPASIAAAVGAVLAEAGRIDILVNNAGMGLVAPLVEVDLKKAREVFEANYWGTLQMVQAVAPHMAARRSGTICNVGSVVGYISSLWGAIYSSSKAAVHSLTDALRLELRPFNVKVVLLAPGAVQSNIGANNLQRFDAAFNLYAPFADVIRERTVISQGKNSMPTDLFARRVVKQLLRPAPPRHFMLGGFVWLTRMAMWWPLWLRDRMLANAFKLNRLLPPPEATQPGQQGKKARIGIVPRPTIHASALLAPSHAVAFKRQLPSGLETAPTAKSRPSTFTSAGACRLAMTTTPSCGPVVLVTGCSDGGIGSALCEAFHGAGCVVYATARRPESMARLQGAGIRKLPLDVASPASIAAAVGAVLAEAGRIDILVNNAGMGLVAPLVEMNLNKAREVFEANYWGTLQMVQAVAPHMAARRSGTICNVGSTAGFLSMPWGAVYSSSKAAVHSLTDALRLELQPFSIKVMLLAPGVVASRLEDKVREVGSYPGCRPSAYLPIPRQRFADDELQLYAPFAAGLRAVFERPSRGKYAMPADLFARRVVKQLLRPTPPRQLLLGAFVQLLLLVLWWPLWLRDRVLAKAFKLDRPLPIPCGTACGQRVV</sequence>
<dbReference type="InterPro" id="IPR002347">
    <property type="entry name" value="SDR_fam"/>
</dbReference>
<dbReference type="AlphaFoldDB" id="A0A2J8AK52"/>
<keyword evidence="3" id="KW-1133">Transmembrane helix</keyword>
<dbReference type="FunFam" id="3.40.50.720:FF:000084">
    <property type="entry name" value="Short-chain dehydrogenase reductase"/>
    <property type="match status" value="1"/>
</dbReference>
<dbReference type="GO" id="GO:0005783">
    <property type="term" value="C:endoplasmic reticulum"/>
    <property type="evidence" value="ECO:0007669"/>
    <property type="project" value="TreeGrafter"/>
</dbReference>
<organism evidence="4 5">
    <name type="scientific">Tetrabaena socialis</name>
    <dbReference type="NCBI Taxonomy" id="47790"/>
    <lineage>
        <taxon>Eukaryota</taxon>
        <taxon>Viridiplantae</taxon>
        <taxon>Chlorophyta</taxon>
        <taxon>core chlorophytes</taxon>
        <taxon>Chlorophyceae</taxon>
        <taxon>CS clade</taxon>
        <taxon>Chlamydomonadales</taxon>
        <taxon>Tetrabaenaceae</taxon>
        <taxon>Tetrabaena</taxon>
    </lineage>
</organism>
<dbReference type="Proteomes" id="UP000236333">
    <property type="component" value="Unassembled WGS sequence"/>
</dbReference>
<comment type="similarity">
    <text evidence="1">Belongs to the short-chain dehydrogenases/reductases (SDR) family.</text>
</comment>
<dbReference type="PANTHER" id="PTHR44169">
    <property type="entry name" value="NADPH-DEPENDENT 1-ACYLDIHYDROXYACETONE PHOSPHATE REDUCTASE"/>
    <property type="match status" value="1"/>
</dbReference>
<dbReference type="Pfam" id="PF00106">
    <property type="entry name" value="adh_short"/>
    <property type="match status" value="2"/>
</dbReference>
<accession>A0A2J8AK52</accession>
<evidence type="ECO:0000313" key="4">
    <source>
        <dbReference type="EMBL" id="PNH12891.1"/>
    </source>
</evidence>
<gene>
    <name evidence="4" type="ORF">TSOC_000148</name>
</gene>